<gene>
    <name evidence="4" type="ORF">AKAME5_002126200</name>
</gene>
<sequence>MQYVFIFQALLEHYLYGDTELEVTSLESHLAKLYTPSPGAGSGLEAEFKKLTSIKIQSDKMRTGNLPANMKKNRVLQIIPYEFNRVIVPVKRGEENTDYVSASFIDVSVEAPGLEAAEDSRYMAGQGPLRRTAEDFLEDDLGVEVAP</sequence>
<comment type="caution">
    <text evidence="4">The sequence shown here is derived from an EMBL/GenBank/DDBJ whole genome shotgun (WGS) entry which is preliminary data.</text>
</comment>
<dbReference type="PANTHER" id="PTHR19134:SF433">
    <property type="entry name" value="RECEPTOR-TYPE TYROSINE-PROTEIN PHOSPHATASE ALPHA"/>
    <property type="match status" value="1"/>
</dbReference>
<proteinExistence type="predicted"/>
<dbReference type="InterPro" id="IPR029021">
    <property type="entry name" value="Prot-tyrosine_phosphatase-like"/>
</dbReference>
<dbReference type="InterPro" id="IPR050348">
    <property type="entry name" value="Protein-Tyr_Phosphatase"/>
</dbReference>
<dbReference type="PROSITE" id="PS50055">
    <property type="entry name" value="TYR_PHOSPHATASE_PTP"/>
    <property type="match status" value="1"/>
</dbReference>
<dbReference type="AlphaFoldDB" id="A0AAD3RJ83"/>
<name>A0AAD3RJ83_LATJO</name>
<organism evidence="4 5">
    <name type="scientific">Lates japonicus</name>
    <name type="common">Japanese lates</name>
    <dbReference type="NCBI Taxonomy" id="270547"/>
    <lineage>
        <taxon>Eukaryota</taxon>
        <taxon>Metazoa</taxon>
        <taxon>Chordata</taxon>
        <taxon>Craniata</taxon>
        <taxon>Vertebrata</taxon>
        <taxon>Euteleostomi</taxon>
        <taxon>Actinopterygii</taxon>
        <taxon>Neopterygii</taxon>
        <taxon>Teleostei</taxon>
        <taxon>Neoteleostei</taxon>
        <taxon>Acanthomorphata</taxon>
        <taxon>Carangaria</taxon>
        <taxon>Carangaria incertae sedis</taxon>
        <taxon>Centropomidae</taxon>
        <taxon>Lates</taxon>
    </lineage>
</organism>
<dbReference type="EMBL" id="BRZM01000311">
    <property type="protein sequence ID" value="GLD69945.1"/>
    <property type="molecule type" value="Genomic_DNA"/>
</dbReference>
<evidence type="ECO:0000256" key="1">
    <source>
        <dbReference type="ARBA" id="ARBA00013064"/>
    </source>
</evidence>
<dbReference type="Gene3D" id="3.90.190.10">
    <property type="entry name" value="Protein tyrosine phosphatase superfamily"/>
    <property type="match status" value="1"/>
</dbReference>
<dbReference type="Proteomes" id="UP001279410">
    <property type="component" value="Unassembled WGS sequence"/>
</dbReference>
<accession>A0AAD3RJ83</accession>
<evidence type="ECO:0000259" key="3">
    <source>
        <dbReference type="PROSITE" id="PS50055"/>
    </source>
</evidence>
<evidence type="ECO:0000256" key="2">
    <source>
        <dbReference type="ARBA" id="ARBA00022912"/>
    </source>
</evidence>
<keyword evidence="4" id="KW-0675">Receptor</keyword>
<dbReference type="InterPro" id="IPR000242">
    <property type="entry name" value="PTP_cat"/>
</dbReference>
<protein>
    <recommendedName>
        <fullName evidence="1">protein-tyrosine-phosphatase</fullName>
        <ecNumber evidence="1">3.1.3.48</ecNumber>
    </recommendedName>
</protein>
<dbReference type="SUPFAM" id="SSF52799">
    <property type="entry name" value="(Phosphotyrosine protein) phosphatases II"/>
    <property type="match status" value="1"/>
</dbReference>
<evidence type="ECO:0000313" key="4">
    <source>
        <dbReference type="EMBL" id="GLD69945.1"/>
    </source>
</evidence>
<feature type="domain" description="Tyrosine-protein phosphatase" evidence="3">
    <location>
        <begin position="44"/>
        <end position="136"/>
    </location>
</feature>
<dbReference type="EC" id="3.1.3.48" evidence="1"/>
<reference evidence="4" key="1">
    <citation type="submission" date="2022-08" db="EMBL/GenBank/DDBJ databases">
        <title>Genome sequencing of akame (Lates japonicus).</title>
        <authorList>
            <person name="Hashiguchi Y."/>
            <person name="Takahashi H."/>
        </authorList>
    </citation>
    <scope>NUCLEOTIDE SEQUENCE</scope>
    <source>
        <strain evidence="4">Kochi</strain>
    </source>
</reference>
<keyword evidence="5" id="KW-1185">Reference proteome</keyword>
<evidence type="ECO:0000313" key="5">
    <source>
        <dbReference type="Proteomes" id="UP001279410"/>
    </source>
</evidence>
<dbReference type="PANTHER" id="PTHR19134">
    <property type="entry name" value="RECEPTOR-TYPE TYROSINE-PROTEIN PHOSPHATASE"/>
    <property type="match status" value="1"/>
</dbReference>
<keyword evidence="2" id="KW-0378">Hydrolase</keyword>
<dbReference type="Pfam" id="PF00102">
    <property type="entry name" value="Y_phosphatase"/>
    <property type="match status" value="1"/>
</dbReference>
<keyword evidence="2" id="KW-0904">Protein phosphatase</keyword>
<dbReference type="GO" id="GO:0004725">
    <property type="term" value="F:protein tyrosine phosphatase activity"/>
    <property type="evidence" value="ECO:0007669"/>
    <property type="project" value="UniProtKB-EC"/>
</dbReference>